<dbReference type="PANTHER" id="PTHR37017">
    <property type="entry name" value="AB HYDROLASE-1 DOMAIN-CONTAINING PROTEIN-RELATED"/>
    <property type="match status" value="1"/>
</dbReference>
<dbReference type="EMBL" id="CAFBMK010000067">
    <property type="protein sequence ID" value="CAB4913077.1"/>
    <property type="molecule type" value="Genomic_DNA"/>
</dbReference>
<reference evidence="2" key="1">
    <citation type="submission" date="2020-05" db="EMBL/GenBank/DDBJ databases">
        <authorList>
            <person name="Chiriac C."/>
            <person name="Salcher M."/>
            <person name="Ghai R."/>
            <person name="Kavagutti S V."/>
        </authorList>
    </citation>
    <scope>NUCLEOTIDE SEQUENCE</scope>
</reference>
<dbReference type="SUPFAM" id="SSF53474">
    <property type="entry name" value="alpha/beta-Hydrolases"/>
    <property type="match status" value="1"/>
</dbReference>
<dbReference type="Gene3D" id="3.40.50.1820">
    <property type="entry name" value="alpha/beta hydrolase"/>
    <property type="match status" value="1"/>
</dbReference>
<dbReference type="InterPro" id="IPR052897">
    <property type="entry name" value="Sec-Metab_Biosynth_Hydrolase"/>
</dbReference>
<dbReference type="InterPro" id="IPR000073">
    <property type="entry name" value="AB_hydrolase_1"/>
</dbReference>
<feature type="domain" description="AB hydrolase-1" evidence="1">
    <location>
        <begin position="6"/>
        <end position="218"/>
    </location>
</feature>
<dbReference type="PANTHER" id="PTHR37017:SF11">
    <property type="entry name" value="ESTERASE_LIPASE_THIOESTERASE DOMAIN-CONTAINING PROTEIN"/>
    <property type="match status" value="1"/>
</dbReference>
<evidence type="ECO:0000313" key="2">
    <source>
        <dbReference type="EMBL" id="CAB4913077.1"/>
    </source>
</evidence>
<dbReference type="AlphaFoldDB" id="A0A6J7GWY7"/>
<gene>
    <name evidence="2" type="ORF">UFOPK3564_01384</name>
</gene>
<dbReference type="Pfam" id="PF12697">
    <property type="entry name" value="Abhydrolase_6"/>
    <property type="match status" value="1"/>
</dbReference>
<dbReference type="InterPro" id="IPR029058">
    <property type="entry name" value="AB_hydrolase_fold"/>
</dbReference>
<proteinExistence type="predicted"/>
<protein>
    <submittedName>
        <fullName evidence="2">Unannotated protein</fullName>
    </submittedName>
</protein>
<organism evidence="2">
    <name type="scientific">freshwater metagenome</name>
    <dbReference type="NCBI Taxonomy" id="449393"/>
    <lineage>
        <taxon>unclassified sequences</taxon>
        <taxon>metagenomes</taxon>
        <taxon>ecological metagenomes</taxon>
    </lineage>
</organism>
<evidence type="ECO:0000259" key="1">
    <source>
        <dbReference type="Pfam" id="PF12697"/>
    </source>
</evidence>
<accession>A0A6J7GWY7</accession>
<name>A0A6J7GWY7_9ZZZZ</name>
<sequence length="230" mass="24286">MSTFALVHGGGGGAWDWHLVQPELLTLGHDPVAIDLPIEEPAATLGDHAEAMVAALDGRDDVLVVGHSLGGMVAPLVAARLGARASAVLYVAGMVPRPGESFGGWWEAVDHAGAIAERDAHEGAPPAGDLETFLQDVEPSLAHEALGRARDPHAHALSLPWPLERLPDVPARSLLCRHDRMFPPDLMRRVTRDRLGIEPDEMDGGHMPMLARPVELAAWLAGCAVPAAGG</sequence>